<feature type="domain" description="Response regulatory" evidence="7">
    <location>
        <begin position="18"/>
        <end position="134"/>
    </location>
</feature>
<dbReference type="SUPFAM" id="SSF46894">
    <property type="entry name" value="C-terminal effector domain of the bipartite response regulators"/>
    <property type="match status" value="1"/>
</dbReference>
<dbReference type="EMBL" id="QLLK01000003">
    <property type="protein sequence ID" value="RAI92167.1"/>
    <property type="molecule type" value="Genomic_DNA"/>
</dbReference>
<dbReference type="Proteomes" id="UP000249610">
    <property type="component" value="Unassembled WGS sequence"/>
</dbReference>
<dbReference type="GO" id="GO:0006355">
    <property type="term" value="P:regulation of DNA-templated transcription"/>
    <property type="evidence" value="ECO:0007669"/>
    <property type="project" value="InterPro"/>
</dbReference>
<dbReference type="PROSITE" id="PS00622">
    <property type="entry name" value="HTH_LUXR_1"/>
    <property type="match status" value="1"/>
</dbReference>
<dbReference type="Pfam" id="PF00196">
    <property type="entry name" value="GerE"/>
    <property type="match status" value="1"/>
</dbReference>
<keyword evidence="9" id="KW-1185">Reference proteome</keyword>
<keyword evidence="1 5" id="KW-0597">Phosphoprotein</keyword>
<dbReference type="SMART" id="SM00421">
    <property type="entry name" value="HTH_LUXR"/>
    <property type="match status" value="1"/>
</dbReference>
<dbReference type="InterPro" id="IPR036388">
    <property type="entry name" value="WH-like_DNA-bd_sf"/>
</dbReference>
<dbReference type="SUPFAM" id="SSF52172">
    <property type="entry name" value="CheY-like"/>
    <property type="match status" value="1"/>
</dbReference>
<sequence length="221" mass="24991">MLSLFKSRTEKLTMKKYRILLIDDHKILLEGTQSLLSGLDDYEVSATASNGQRAIELLKTQDFEILVTDYELPDFSGLEIIRIAHSINPDIKVIVLSMHDDPSVVKGLLKENIDGFVLKNDAHSSLMQALDKVTSGKKYFSDEISEILVRQLNNPPEKSDLSPRETEIIKLIARDFSTKQIAEVLFISEKTVETHRKNILRKIDCSTLVGLVNYAHSHNLV</sequence>
<accession>A0A327PKS0</accession>
<dbReference type="PANTHER" id="PTHR43214">
    <property type="entry name" value="TWO-COMPONENT RESPONSE REGULATOR"/>
    <property type="match status" value="1"/>
</dbReference>
<dbReference type="AlphaFoldDB" id="A0A327PKS0"/>
<keyword evidence="2" id="KW-0805">Transcription regulation</keyword>
<protein>
    <submittedName>
        <fullName evidence="8">LuxR family two component transcriptional regulator</fullName>
    </submittedName>
</protein>
<dbReference type="InterPro" id="IPR000792">
    <property type="entry name" value="Tscrpt_reg_LuxR_C"/>
</dbReference>
<feature type="domain" description="HTH luxR-type" evidence="6">
    <location>
        <begin position="154"/>
        <end position="219"/>
    </location>
</feature>
<dbReference type="GO" id="GO:0000160">
    <property type="term" value="P:phosphorelay signal transduction system"/>
    <property type="evidence" value="ECO:0007669"/>
    <property type="project" value="InterPro"/>
</dbReference>
<comment type="caution">
    <text evidence="8">The sequence shown here is derived from an EMBL/GenBank/DDBJ whole genome shotgun (WGS) entry which is preliminary data.</text>
</comment>
<dbReference type="PANTHER" id="PTHR43214:SF41">
    <property type="entry name" value="NITRATE_NITRITE RESPONSE REGULATOR PROTEIN NARP"/>
    <property type="match status" value="1"/>
</dbReference>
<proteinExistence type="predicted"/>
<dbReference type="InterPro" id="IPR001789">
    <property type="entry name" value="Sig_transdc_resp-reg_receiver"/>
</dbReference>
<dbReference type="InterPro" id="IPR011006">
    <property type="entry name" value="CheY-like_superfamily"/>
</dbReference>
<keyword evidence="4" id="KW-0804">Transcription</keyword>
<dbReference type="CDD" id="cd17535">
    <property type="entry name" value="REC_NarL-like"/>
    <property type="match status" value="1"/>
</dbReference>
<evidence type="ECO:0000259" key="6">
    <source>
        <dbReference type="PROSITE" id="PS50043"/>
    </source>
</evidence>
<evidence type="ECO:0000313" key="8">
    <source>
        <dbReference type="EMBL" id="RAI92167.1"/>
    </source>
</evidence>
<organism evidence="8 9">
    <name type="scientific">Algoriphagus yeomjeoni</name>
    <dbReference type="NCBI Taxonomy" id="291403"/>
    <lineage>
        <taxon>Bacteria</taxon>
        <taxon>Pseudomonadati</taxon>
        <taxon>Bacteroidota</taxon>
        <taxon>Cytophagia</taxon>
        <taxon>Cytophagales</taxon>
        <taxon>Cyclobacteriaceae</taxon>
        <taxon>Algoriphagus</taxon>
    </lineage>
</organism>
<dbReference type="PROSITE" id="PS50110">
    <property type="entry name" value="RESPONSE_REGULATORY"/>
    <property type="match status" value="1"/>
</dbReference>
<evidence type="ECO:0000256" key="3">
    <source>
        <dbReference type="ARBA" id="ARBA00023125"/>
    </source>
</evidence>
<dbReference type="PRINTS" id="PR00038">
    <property type="entry name" value="HTHLUXR"/>
</dbReference>
<evidence type="ECO:0000256" key="1">
    <source>
        <dbReference type="ARBA" id="ARBA00022553"/>
    </source>
</evidence>
<dbReference type="Gene3D" id="3.40.50.2300">
    <property type="match status" value="1"/>
</dbReference>
<dbReference type="InterPro" id="IPR058245">
    <property type="entry name" value="NreC/VraR/RcsB-like_REC"/>
</dbReference>
<reference evidence="8 9" key="1">
    <citation type="submission" date="2018-06" db="EMBL/GenBank/DDBJ databases">
        <title>Genomic Encyclopedia of Archaeal and Bacterial Type Strains, Phase II (KMG-II): from individual species to whole genera.</title>
        <authorList>
            <person name="Goeker M."/>
        </authorList>
    </citation>
    <scope>NUCLEOTIDE SEQUENCE [LARGE SCALE GENOMIC DNA]</scope>
    <source>
        <strain evidence="8 9">DSM 23446</strain>
    </source>
</reference>
<dbReference type="Pfam" id="PF00072">
    <property type="entry name" value="Response_reg"/>
    <property type="match status" value="1"/>
</dbReference>
<feature type="modified residue" description="4-aspartylphosphate" evidence="5">
    <location>
        <position position="69"/>
    </location>
</feature>
<dbReference type="InterPro" id="IPR016032">
    <property type="entry name" value="Sig_transdc_resp-reg_C-effctor"/>
</dbReference>
<evidence type="ECO:0000313" key="9">
    <source>
        <dbReference type="Proteomes" id="UP000249610"/>
    </source>
</evidence>
<dbReference type="PROSITE" id="PS50043">
    <property type="entry name" value="HTH_LUXR_2"/>
    <property type="match status" value="1"/>
</dbReference>
<dbReference type="InterPro" id="IPR039420">
    <property type="entry name" value="WalR-like"/>
</dbReference>
<dbReference type="GO" id="GO:0003677">
    <property type="term" value="F:DNA binding"/>
    <property type="evidence" value="ECO:0007669"/>
    <property type="project" value="UniProtKB-KW"/>
</dbReference>
<dbReference type="SMART" id="SM00448">
    <property type="entry name" value="REC"/>
    <property type="match status" value="1"/>
</dbReference>
<dbReference type="Gene3D" id="1.10.10.10">
    <property type="entry name" value="Winged helix-like DNA-binding domain superfamily/Winged helix DNA-binding domain"/>
    <property type="match status" value="1"/>
</dbReference>
<dbReference type="CDD" id="cd06170">
    <property type="entry name" value="LuxR_C_like"/>
    <property type="match status" value="1"/>
</dbReference>
<evidence type="ECO:0000256" key="5">
    <source>
        <dbReference type="PROSITE-ProRule" id="PRU00169"/>
    </source>
</evidence>
<evidence type="ECO:0000256" key="4">
    <source>
        <dbReference type="ARBA" id="ARBA00023163"/>
    </source>
</evidence>
<evidence type="ECO:0000259" key="7">
    <source>
        <dbReference type="PROSITE" id="PS50110"/>
    </source>
</evidence>
<keyword evidence="3" id="KW-0238">DNA-binding</keyword>
<evidence type="ECO:0000256" key="2">
    <source>
        <dbReference type="ARBA" id="ARBA00023015"/>
    </source>
</evidence>
<gene>
    <name evidence="8" type="ORF">LV83_01396</name>
</gene>
<name>A0A327PKS0_9BACT</name>